<dbReference type="PANTHER" id="PTHR48079">
    <property type="entry name" value="PROTEIN YEEZ"/>
    <property type="match status" value="1"/>
</dbReference>
<evidence type="ECO:0008006" key="5">
    <source>
        <dbReference type="Google" id="ProtNLM"/>
    </source>
</evidence>
<comment type="caution">
    <text evidence="3">The sequence shown here is derived from an EMBL/GenBank/DDBJ whole genome shotgun (WGS) entry which is preliminary data.</text>
</comment>
<keyword evidence="4" id="KW-1185">Reference proteome</keyword>
<proteinExistence type="predicted"/>
<sequence length="341" mass="36776">MTKIFVTGATGYVGGDSLYTLVKEHPDYEITALVRNKEKGHVITSRYPSIGLVYGTLDDVELLAEQASKADVTCHWASCEHEASAKALVESLSRKSKDSPGFLIHLSGADNIGFADMNAGTYGVKRDRVFDDLSALEEIVSPANSAPHREVDLAVLEGGKKGLNTAIVCPPTIYGPGRGPGNQRSIQVPELALHSLRRGAVFTVGAGENVWNSIHVHDLSKLFLKLVEAAAQGGGQAEWGSSGFYFVENGDYSLKAIAERIVLEAKALGLPISDKVDILSAEESDKVWEFSSWLLGTNSRCRANRARNVLGWRPEQETTVFTDVTAVVKAEAKSLGLTPHL</sequence>
<dbReference type="SUPFAM" id="SSF51735">
    <property type="entry name" value="NAD(P)-binding Rossmann-fold domains"/>
    <property type="match status" value="1"/>
</dbReference>
<dbReference type="Pfam" id="PF05368">
    <property type="entry name" value="NmrA"/>
    <property type="match status" value="1"/>
</dbReference>
<organism evidence="3 4">
    <name type="scientific">Clonostachys chloroleuca</name>
    <dbReference type="NCBI Taxonomy" id="1926264"/>
    <lineage>
        <taxon>Eukaryota</taxon>
        <taxon>Fungi</taxon>
        <taxon>Dikarya</taxon>
        <taxon>Ascomycota</taxon>
        <taxon>Pezizomycotina</taxon>
        <taxon>Sordariomycetes</taxon>
        <taxon>Hypocreomycetidae</taxon>
        <taxon>Hypocreales</taxon>
        <taxon>Bionectriaceae</taxon>
        <taxon>Clonostachys</taxon>
    </lineage>
</organism>
<feature type="domain" description="NAD-dependent epimerase/dehydratase" evidence="1">
    <location>
        <begin position="160"/>
        <end position="233"/>
    </location>
</feature>
<dbReference type="InterPro" id="IPR008030">
    <property type="entry name" value="NmrA-like"/>
</dbReference>
<dbReference type="Proteomes" id="UP001160390">
    <property type="component" value="Unassembled WGS sequence"/>
</dbReference>
<dbReference type="Pfam" id="PF01370">
    <property type="entry name" value="Epimerase"/>
    <property type="match status" value="1"/>
</dbReference>
<feature type="domain" description="NmrA-like" evidence="2">
    <location>
        <begin position="3"/>
        <end position="74"/>
    </location>
</feature>
<evidence type="ECO:0000313" key="4">
    <source>
        <dbReference type="Proteomes" id="UP001160390"/>
    </source>
</evidence>
<accession>A0AA35LR10</accession>
<evidence type="ECO:0000313" key="3">
    <source>
        <dbReference type="EMBL" id="CAI6035800.1"/>
    </source>
</evidence>
<dbReference type="InterPro" id="IPR036291">
    <property type="entry name" value="NAD(P)-bd_dom_sf"/>
</dbReference>
<dbReference type="InterPro" id="IPR051783">
    <property type="entry name" value="NAD(P)-dependent_oxidoreduct"/>
</dbReference>
<dbReference type="GO" id="GO:0004029">
    <property type="term" value="F:aldehyde dehydrogenase (NAD+) activity"/>
    <property type="evidence" value="ECO:0007669"/>
    <property type="project" value="TreeGrafter"/>
</dbReference>
<dbReference type="Gene3D" id="3.40.50.720">
    <property type="entry name" value="NAD(P)-binding Rossmann-like Domain"/>
    <property type="match status" value="1"/>
</dbReference>
<dbReference type="EMBL" id="CABFNP030000511">
    <property type="protein sequence ID" value="CAI6035800.1"/>
    <property type="molecule type" value="Genomic_DNA"/>
</dbReference>
<dbReference type="GO" id="GO:0005737">
    <property type="term" value="C:cytoplasm"/>
    <property type="evidence" value="ECO:0007669"/>
    <property type="project" value="TreeGrafter"/>
</dbReference>
<protein>
    <recommendedName>
        <fullName evidence="5">NAD(P)-binding domain-containing protein</fullName>
    </recommendedName>
</protein>
<dbReference type="AlphaFoldDB" id="A0AA35LR10"/>
<reference evidence="3" key="1">
    <citation type="submission" date="2023-01" db="EMBL/GenBank/DDBJ databases">
        <authorList>
            <person name="Piombo E."/>
        </authorList>
    </citation>
    <scope>NUCLEOTIDE SEQUENCE</scope>
</reference>
<evidence type="ECO:0000259" key="2">
    <source>
        <dbReference type="Pfam" id="PF05368"/>
    </source>
</evidence>
<name>A0AA35LR10_9HYPO</name>
<evidence type="ECO:0000259" key="1">
    <source>
        <dbReference type="Pfam" id="PF01370"/>
    </source>
</evidence>
<dbReference type="PANTHER" id="PTHR48079:SF6">
    <property type="entry name" value="NAD(P)-BINDING DOMAIN-CONTAINING PROTEIN-RELATED"/>
    <property type="match status" value="1"/>
</dbReference>
<gene>
    <name evidence="3" type="ORF">CCHLO57077_00011105</name>
</gene>
<dbReference type="InterPro" id="IPR001509">
    <property type="entry name" value="Epimerase_deHydtase"/>
</dbReference>